<sequence length="441" mass="48738">MEESLKQCAEGGDVEALYSVLSADPCVLDRIDQMSFVDNPLHIAAAAGNIYFAMEIASLKPSLTWKLNHRGFSPVHLALQNGHDQLVRAFLTIDSELVRVKAKGRVTPLHYVSQIENTDLLAEFLSICPSSIEDLTVQCESAVHIAVKNYKFRAFKVLLGWLKRANQEEILEWKDEDGNTPLHIATSTNQPELMTWLIGEGNVNARNLSGLTAMDIFNRQRDSLAGRVGEILRDAKAKSASELDGSTMTLADYLSRNLSLFEKRDKRLGIIGQSQEKSIDLRNVVLVVAVLIATATYQAALSPPGGYWQDDSPPGNNPATNTTIINSRAGKMILRGYNLFLFFFLNSVAFYTSLATILIVISGLPYFGALLVSISFLIYAYYSAIISTFPISESLGYRRATLAYVIIMYVISVSAAVIPAIASSKYKKLKRQVDTIKRHMG</sequence>
<reference evidence="1 2" key="1">
    <citation type="journal article" date="2023" name="Science">
        <title>Complex scaffold remodeling in plant triterpene biosynthesis.</title>
        <authorList>
            <person name="De La Pena R."/>
            <person name="Hodgson H."/>
            <person name="Liu J.C."/>
            <person name="Stephenson M.J."/>
            <person name="Martin A.C."/>
            <person name="Owen C."/>
            <person name="Harkess A."/>
            <person name="Leebens-Mack J."/>
            <person name="Jimenez L.E."/>
            <person name="Osbourn A."/>
            <person name="Sattely E.S."/>
        </authorList>
    </citation>
    <scope>NUCLEOTIDE SEQUENCE [LARGE SCALE GENOMIC DNA]</scope>
    <source>
        <strain evidence="2">cv. JPN11</strain>
        <tissue evidence="1">Leaf</tissue>
    </source>
</reference>
<evidence type="ECO:0000313" key="2">
    <source>
        <dbReference type="Proteomes" id="UP001164539"/>
    </source>
</evidence>
<dbReference type="EMBL" id="CM051401">
    <property type="protein sequence ID" value="KAJ4712637.1"/>
    <property type="molecule type" value="Genomic_DNA"/>
</dbReference>
<dbReference type="Proteomes" id="UP001164539">
    <property type="component" value="Chromosome 8"/>
</dbReference>
<keyword evidence="2" id="KW-1185">Reference proteome</keyword>
<name>A0ACC1XP04_MELAZ</name>
<protein>
    <submittedName>
        <fullName evidence="1">Ankyrin repeat family protein</fullName>
    </submittedName>
</protein>
<evidence type="ECO:0000313" key="1">
    <source>
        <dbReference type="EMBL" id="KAJ4712637.1"/>
    </source>
</evidence>
<accession>A0ACC1XP04</accession>
<proteinExistence type="predicted"/>
<comment type="caution">
    <text evidence="1">The sequence shown here is derived from an EMBL/GenBank/DDBJ whole genome shotgun (WGS) entry which is preliminary data.</text>
</comment>
<gene>
    <name evidence="1" type="ORF">OWV82_014842</name>
</gene>
<organism evidence="1 2">
    <name type="scientific">Melia azedarach</name>
    <name type="common">Chinaberry tree</name>
    <dbReference type="NCBI Taxonomy" id="155640"/>
    <lineage>
        <taxon>Eukaryota</taxon>
        <taxon>Viridiplantae</taxon>
        <taxon>Streptophyta</taxon>
        <taxon>Embryophyta</taxon>
        <taxon>Tracheophyta</taxon>
        <taxon>Spermatophyta</taxon>
        <taxon>Magnoliopsida</taxon>
        <taxon>eudicotyledons</taxon>
        <taxon>Gunneridae</taxon>
        <taxon>Pentapetalae</taxon>
        <taxon>rosids</taxon>
        <taxon>malvids</taxon>
        <taxon>Sapindales</taxon>
        <taxon>Meliaceae</taxon>
        <taxon>Melia</taxon>
    </lineage>
</organism>